<dbReference type="GO" id="GO:0016747">
    <property type="term" value="F:acyltransferase activity, transferring groups other than amino-acyl groups"/>
    <property type="evidence" value="ECO:0007669"/>
    <property type="project" value="InterPro"/>
</dbReference>
<keyword evidence="5" id="KW-1185">Reference proteome</keyword>
<evidence type="ECO:0000313" key="4">
    <source>
        <dbReference type="EMBL" id="SDP02354.1"/>
    </source>
</evidence>
<keyword evidence="4" id="KW-0687">Ribonucleoprotein</keyword>
<dbReference type="GO" id="GO:0005840">
    <property type="term" value="C:ribosome"/>
    <property type="evidence" value="ECO:0007669"/>
    <property type="project" value="UniProtKB-KW"/>
</dbReference>
<protein>
    <submittedName>
        <fullName evidence="4">Ribosomal protein S18 acetylase RimI</fullName>
    </submittedName>
</protein>
<sequence>MAGGGAGAAAGGGAGAAAGGGAGAAAGGGAGAAGGGGDASDVVVRAAEPADAAVLAEVAAATFALACPPHVTQQSIDTFIADVLSRTCFERYLADPQRDLFLSEADGRVTGYAMVVHGEPADADVRAALTLRPTAELSKIYVLPDQHGAGTSRLLMAASVEVARARGAAGVWLGVNQLNERAQRFYAKSGFVMVGTKRFLVGERYEDDFVFERPA</sequence>
<dbReference type="Pfam" id="PF00583">
    <property type="entry name" value="Acetyltransf_1"/>
    <property type="match status" value="1"/>
</dbReference>
<name>A0A1H0PBI6_9MICO</name>
<proteinExistence type="predicted"/>
<keyword evidence="4" id="KW-0689">Ribosomal protein</keyword>
<evidence type="ECO:0000259" key="3">
    <source>
        <dbReference type="PROSITE" id="PS51186"/>
    </source>
</evidence>
<evidence type="ECO:0000313" key="5">
    <source>
        <dbReference type="Proteomes" id="UP000199077"/>
    </source>
</evidence>
<feature type="domain" description="N-acetyltransferase" evidence="3">
    <location>
        <begin position="42"/>
        <end position="215"/>
    </location>
</feature>
<evidence type="ECO:0000256" key="1">
    <source>
        <dbReference type="ARBA" id="ARBA00022679"/>
    </source>
</evidence>
<keyword evidence="1" id="KW-0808">Transferase</keyword>
<dbReference type="SUPFAM" id="SSF55729">
    <property type="entry name" value="Acyl-CoA N-acyltransferases (Nat)"/>
    <property type="match status" value="1"/>
</dbReference>
<dbReference type="PANTHER" id="PTHR43877">
    <property type="entry name" value="AMINOALKYLPHOSPHONATE N-ACETYLTRANSFERASE-RELATED-RELATED"/>
    <property type="match status" value="1"/>
</dbReference>
<dbReference type="RefSeq" id="WP_331712531.1">
    <property type="nucleotide sequence ID" value="NZ_LT629711.1"/>
</dbReference>
<gene>
    <name evidence="4" type="ORF">SAMN04489867_1206</name>
</gene>
<evidence type="ECO:0000256" key="2">
    <source>
        <dbReference type="ARBA" id="ARBA00023315"/>
    </source>
</evidence>
<organism evidence="4 5">
    <name type="scientific">Pedococcus dokdonensis</name>
    <dbReference type="NCBI Taxonomy" id="443156"/>
    <lineage>
        <taxon>Bacteria</taxon>
        <taxon>Bacillati</taxon>
        <taxon>Actinomycetota</taxon>
        <taxon>Actinomycetes</taxon>
        <taxon>Micrococcales</taxon>
        <taxon>Intrasporangiaceae</taxon>
        <taxon>Pedococcus</taxon>
    </lineage>
</organism>
<dbReference type="Proteomes" id="UP000199077">
    <property type="component" value="Chromosome I"/>
</dbReference>
<dbReference type="InterPro" id="IPR000182">
    <property type="entry name" value="GNAT_dom"/>
</dbReference>
<dbReference type="STRING" id="443156.SAMN04489867_1206"/>
<dbReference type="InterPro" id="IPR050832">
    <property type="entry name" value="Bact_Acetyltransf"/>
</dbReference>
<accession>A0A1H0PBI6</accession>
<dbReference type="EMBL" id="LT629711">
    <property type="protein sequence ID" value="SDP02354.1"/>
    <property type="molecule type" value="Genomic_DNA"/>
</dbReference>
<dbReference type="PROSITE" id="PS51186">
    <property type="entry name" value="GNAT"/>
    <property type="match status" value="1"/>
</dbReference>
<dbReference type="AlphaFoldDB" id="A0A1H0PBI6"/>
<dbReference type="Gene3D" id="3.40.630.30">
    <property type="match status" value="1"/>
</dbReference>
<keyword evidence="2" id="KW-0012">Acyltransferase</keyword>
<reference evidence="5" key="1">
    <citation type="submission" date="2016-10" db="EMBL/GenBank/DDBJ databases">
        <authorList>
            <person name="Varghese N."/>
            <person name="Submissions S."/>
        </authorList>
    </citation>
    <scope>NUCLEOTIDE SEQUENCE [LARGE SCALE GENOMIC DNA]</scope>
    <source>
        <strain evidence="5">DSM 22329</strain>
    </source>
</reference>
<dbReference type="CDD" id="cd04301">
    <property type="entry name" value="NAT_SF"/>
    <property type="match status" value="1"/>
</dbReference>
<dbReference type="InterPro" id="IPR016181">
    <property type="entry name" value="Acyl_CoA_acyltransferase"/>
</dbReference>